<dbReference type="EMBL" id="KZ613913">
    <property type="protein sequence ID" value="PMD50542.1"/>
    <property type="molecule type" value="Genomic_DNA"/>
</dbReference>
<dbReference type="RefSeq" id="XP_024727446.1">
    <property type="nucleotide sequence ID" value="XM_024871474.1"/>
</dbReference>
<organism evidence="2 3">
    <name type="scientific">Hyaloscypha bicolor E</name>
    <dbReference type="NCBI Taxonomy" id="1095630"/>
    <lineage>
        <taxon>Eukaryota</taxon>
        <taxon>Fungi</taxon>
        <taxon>Dikarya</taxon>
        <taxon>Ascomycota</taxon>
        <taxon>Pezizomycotina</taxon>
        <taxon>Leotiomycetes</taxon>
        <taxon>Helotiales</taxon>
        <taxon>Hyaloscyphaceae</taxon>
        <taxon>Hyaloscypha</taxon>
        <taxon>Hyaloscypha bicolor</taxon>
    </lineage>
</organism>
<accession>A0A2J6SIE2</accession>
<feature type="region of interest" description="Disordered" evidence="1">
    <location>
        <begin position="1"/>
        <end position="103"/>
    </location>
</feature>
<sequence>MSISVDEHSGQANRGSHSHRTEAGLEYSQQGEPSQDKGDQPTDTAQISYDGSIIFAQSSDELANSQQESGSVESTNNTWVQPEGTPWDQAAPQGPYVTQSGMPNILAEGTQSDFSLELPEPYPAGLLSDVPQGLHQGGLDYQPAAGQQQAEFGLELSKCHLLPRLYP</sequence>
<evidence type="ECO:0000313" key="2">
    <source>
        <dbReference type="EMBL" id="PMD50542.1"/>
    </source>
</evidence>
<name>A0A2J6SIE2_9HELO</name>
<keyword evidence="3" id="KW-1185">Reference proteome</keyword>
<evidence type="ECO:0000256" key="1">
    <source>
        <dbReference type="SAM" id="MobiDB-lite"/>
    </source>
</evidence>
<dbReference type="AlphaFoldDB" id="A0A2J6SIE2"/>
<dbReference type="InParanoid" id="A0A2J6SIE2"/>
<dbReference type="GeneID" id="36579556"/>
<reference evidence="2 3" key="1">
    <citation type="submission" date="2016-04" db="EMBL/GenBank/DDBJ databases">
        <title>A degradative enzymes factory behind the ericoid mycorrhizal symbiosis.</title>
        <authorList>
            <consortium name="DOE Joint Genome Institute"/>
            <person name="Martino E."/>
            <person name="Morin E."/>
            <person name="Grelet G."/>
            <person name="Kuo A."/>
            <person name="Kohler A."/>
            <person name="Daghino S."/>
            <person name="Barry K."/>
            <person name="Choi C."/>
            <person name="Cichocki N."/>
            <person name="Clum A."/>
            <person name="Copeland A."/>
            <person name="Hainaut M."/>
            <person name="Haridas S."/>
            <person name="Labutti K."/>
            <person name="Lindquist E."/>
            <person name="Lipzen A."/>
            <person name="Khouja H.-R."/>
            <person name="Murat C."/>
            <person name="Ohm R."/>
            <person name="Olson A."/>
            <person name="Spatafora J."/>
            <person name="Veneault-Fourrey C."/>
            <person name="Henrissat B."/>
            <person name="Grigoriev I."/>
            <person name="Martin F."/>
            <person name="Perotto S."/>
        </authorList>
    </citation>
    <scope>NUCLEOTIDE SEQUENCE [LARGE SCALE GENOMIC DNA]</scope>
    <source>
        <strain evidence="2 3">E</strain>
    </source>
</reference>
<protein>
    <submittedName>
        <fullName evidence="2">Uncharacterized protein</fullName>
    </submittedName>
</protein>
<dbReference type="Proteomes" id="UP000235371">
    <property type="component" value="Unassembled WGS sequence"/>
</dbReference>
<evidence type="ECO:0000313" key="3">
    <source>
        <dbReference type="Proteomes" id="UP000235371"/>
    </source>
</evidence>
<feature type="compositionally biased region" description="Polar residues" evidence="1">
    <location>
        <begin position="41"/>
        <end position="80"/>
    </location>
</feature>
<proteinExistence type="predicted"/>
<gene>
    <name evidence="2" type="ORF">K444DRAFT_271428</name>
</gene>